<reference evidence="1 2" key="1">
    <citation type="journal article" date="2024" name="G3 (Bethesda)">
        <title>Genome assembly of Hibiscus sabdariffa L. provides insights into metabolisms of medicinal natural products.</title>
        <authorList>
            <person name="Kim T."/>
        </authorList>
    </citation>
    <scope>NUCLEOTIDE SEQUENCE [LARGE SCALE GENOMIC DNA]</scope>
    <source>
        <strain evidence="1">TK-2024</strain>
        <tissue evidence="1">Old leaves</tissue>
    </source>
</reference>
<evidence type="ECO:0000313" key="1">
    <source>
        <dbReference type="EMBL" id="KAK8985838.1"/>
    </source>
</evidence>
<keyword evidence="2" id="KW-1185">Reference proteome</keyword>
<dbReference type="Proteomes" id="UP001396334">
    <property type="component" value="Unassembled WGS sequence"/>
</dbReference>
<comment type="caution">
    <text evidence="1">The sequence shown here is derived from an EMBL/GenBank/DDBJ whole genome shotgun (WGS) entry which is preliminary data.</text>
</comment>
<proteinExistence type="predicted"/>
<sequence length="117" mass="12384">MARRAANVGSRGPGALLFELTSEDHGVDWFDAGVAFADLLLVVAAGSEGFVAVRMAWRAAYVGNRGPGALCGRHHLPRLLLDPWPVLGLFSRAGPAVWRRLGRLLVAARVACVGDAP</sequence>
<accession>A0ABR2PBM6</accession>
<organism evidence="1 2">
    <name type="scientific">Hibiscus sabdariffa</name>
    <name type="common">roselle</name>
    <dbReference type="NCBI Taxonomy" id="183260"/>
    <lineage>
        <taxon>Eukaryota</taxon>
        <taxon>Viridiplantae</taxon>
        <taxon>Streptophyta</taxon>
        <taxon>Embryophyta</taxon>
        <taxon>Tracheophyta</taxon>
        <taxon>Spermatophyta</taxon>
        <taxon>Magnoliopsida</taxon>
        <taxon>eudicotyledons</taxon>
        <taxon>Gunneridae</taxon>
        <taxon>Pentapetalae</taxon>
        <taxon>rosids</taxon>
        <taxon>malvids</taxon>
        <taxon>Malvales</taxon>
        <taxon>Malvaceae</taxon>
        <taxon>Malvoideae</taxon>
        <taxon>Hibiscus</taxon>
    </lineage>
</organism>
<evidence type="ECO:0000313" key="2">
    <source>
        <dbReference type="Proteomes" id="UP001396334"/>
    </source>
</evidence>
<protein>
    <submittedName>
        <fullName evidence="1">Uncharacterized protein</fullName>
    </submittedName>
</protein>
<gene>
    <name evidence="1" type="ORF">V6N11_047331</name>
</gene>
<name>A0ABR2PBM6_9ROSI</name>
<dbReference type="EMBL" id="JBBPBN010000067">
    <property type="protein sequence ID" value="KAK8985838.1"/>
    <property type="molecule type" value="Genomic_DNA"/>
</dbReference>